<gene>
    <name evidence="2" type="ORF">PRELSG_0005250</name>
</gene>
<feature type="transmembrane region" description="Helical" evidence="1">
    <location>
        <begin position="116"/>
        <end position="134"/>
    </location>
</feature>
<accession>A0A1J1GKI1</accession>
<evidence type="ECO:0000256" key="1">
    <source>
        <dbReference type="SAM" id="Phobius"/>
    </source>
</evidence>
<dbReference type="AlphaFoldDB" id="A0A1J1GKI1"/>
<keyword evidence="1" id="KW-0812">Transmembrane</keyword>
<reference evidence="2 3" key="1">
    <citation type="submission" date="2015-04" db="EMBL/GenBank/DDBJ databases">
        <authorList>
            <consortium name="Pathogen Informatics"/>
        </authorList>
    </citation>
    <scope>NUCLEOTIDE SEQUENCE [LARGE SCALE GENOMIC DNA]</scope>
    <source>
        <strain evidence="2 3">SGS1</strain>
    </source>
</reference>
<keyword evidence="1" id="KW-0472">Membrane</keyword>
<keyword evidence="3" id="KW-1185">Reference proteome</keyword>
<dbReference type="RefSeq" id="XP_028531240.1">
    <property type="nucleotide sequence ID" value="XM_028676534.1"/>
</dbReference>
<dbReference type="KEGG" id="prel:PRELSG_0005250"/>
<keyword evidence="1" id="KW-1133">Transmembrane helix</keyword>
<dbReference type="VEuPathDB" id="PlasmoDB:PRELSG_0005250"/>
<evidence type="ECO:0000313" key="3">
    <source>
        <dbReference type="Proteomes" id="UP000220158"/>
    </source>
</evidence>
<dbReference type="EMBL" id="CVMU01000357">
    <property type="protein sequence ID" value="CRG85127.1"/>
    <property type="molecule type" value="Genomic_DNA"/>
</dbReference>
<protein>
    <submittedName>
        <fullName evidence="2">Uncharacterized protein</fullName>
    </submittedName>
</protein>
<dbReference type="GeneID" id="39733963"/>
<proteinExistence type="predicted"/>
<evidence type="ECO:0000313" key="2">
    <source>
        <dbReference type="EMBL" id="CRG85127.1"/>
    </source>
</evidence>
<name>A0A1J1GKI1_PLARL</name>
<dbReference type="Proteomes" id="UP000220158">
    <property type="component" value="Unassembled WGS sequence"/>
</dbReference>
<sequence>MDITLKSNEFSIDTYAQNSDVSNEDINNESTFEFRKDEILGSLSTVKKNINDKDNKIIAIFPRSIFISSDILHSDNIPLNNEIMKTTKISYDFYLSKIMKFLHIADLRRCFNKKTYMSFIVSIIIFFLQPANTADPYEEKEKRFSSLCQKIIMKWLSPYIEGPEKSLYGNMYIGYGDTITLPPEMFETKYLVIIFSTLFIFLFIMVKNNIKEYNHSFF</sequence>
<feature type="transmembrane region" description="Helical" evidence="1">
    <location>
        <begin position="190"/>
        <end position="206"/>
    </location>
</feature>
<organism evidence="2 3">
    <name type="scientific">Plasmodium relictum</name>
    <dbReference type="NCBI Taxonomy" id="85471"/>
    <lineage>
        <taxon>Eukaryota</taxon>
        <taxon>Sar</taxon>
        <taxon>Alveolata</taxon>
        <taxon>Apicomplexa</taxon>
        <taxon>Aconoidasida</taxon>
        <taxon>Haemosporida</taxon>
        <taxon>Plasmodiidae</taxon>
        <taxon>Plasmodium</taxon>
        <taxon>Plasmodium (Haemamoeba)</taxon>
    </lineage>
</organism>